<proteinExistence type="predicted"/>
<evidence type="ECO:0000256" key="3">
    <source>
        <dbReference type="SAM" id="Phobius"/>
    </source>
</evidence>
<dbReference type="EMBL" id="BPNN01000003">
    <property type="protein sequence ID" value="GJA61665.1"/>
    <property type="molecule type" value="Genomic_DNA"/>
</dbReference>
<evidence type="ECO:0000259" key="4">
    <source>
        <dbReference type="PROSITE" id="PS51387"/>
    </source>
</evidence>
<keyword evidence="3" id="KW-0812">Transmembrane</keyword>
<evidence type="ECO:0000313" key="5">
    <source>
        <dbReference type="EMBL" id="GJA61665.1"/>
    </source>
</evidence>
<protein>
    <submittedName>
        <fullName evidence="5">FAD-binding protein</fullName>
    </submittedName>
</protein>
<dbReference type="InterPro" id="IPR016166">
    <property type="entry name" value="FAD-bd_PCMH"/>
</dbReference>
<feature type="domain" description="FAD-binding PCMH-type" evidence="4">
    <location>
        <begin position="27"/>
        <end position="198"/>
    </location>
</feature>
<dbReference type="Pfam" id="PF01565">
    <property type="entry name" value="FAD_binding_4"/>
    <property type="match status" value="1"/>
</dbReference>
<accession>A0AA37CT64</accession>
<dbReference type="InterPro" id="IPR016167">
    <property type="entry name" value="FAD-bd_PCMH_sub1"/>
</dbReference>
<keyword evidence="3" id="KW-0472">Membrane</keyword>
<dbReference type="InterPro" id="IPR016171">
    <property type="entry name" value="Vanillyl_alc_oxidase_C-sub2"/>
</dbReference>
<dbReference type="Pfam" id="PF04030">
    <property type="entry name" value="ALO"/>
    <property type="match status" value="1"/>
</dbReference>
<reference evidence="5" key="1">
    <citation type="submission" date="2021-07" db="EMBL/GenBank/DDBJ databases">
        <title>Draft genome sequence of carbapenem-resistant Aeromonas spp. in Japan.</title>
        <authorList>
            <person name="Maehana S."/>
            <person name="Suzuki M."/>
            <person name="Kitasato H."/>
        </authorList>
    </citation>
    <scope>NUCLEOTIDE SEQUENCE</scope>
    <source>
        <strain evidence="5">KAM351</strain>
    </source>
</reference>
<dbReference type="PANTHER" id="PTHR43762">
    <property type="entry name" value="L-GULONOLACTONE OXIDASE"/>
    <property type="match status" value="1"/>
</dbReference>
<keyword evidence="3" id="KW-1133">Transmembrane helix</keyword>
<dbReference type="SUPFAM" id="SSF56176">
    <property type="entry name" value="FAD-binding/transporter-associated domain-like"/>
    <property type="match status" value="1"/>
</dbReference>
<dbReference type="GO" id="GO:0071949">
    <property type="term" value="F:FAD binding"/>
    <property type="evidence" value="ECO:0007669"/>
    <property type="project" value="InterPro"/>
</dbReference>
<dbReference type="PROSITE" id="PS51387">
    <property type="entry name" value="FAD_PCMH"/>
    <property type="match status" value="1"/>
</dbReference>
<keyword evidence="2" id="KW-0560">Oxidoreductase</keyword>
<keyword evidence="1" id="KW-0274">FAD</keyword>
<feature type="transmembrane region" description="Helical" evidence="3">
    <location>
        <begin position="175"/>
        <end position="196"/>
    </location>
</feature>
<dbReference type="InterPro" id="IPR016169">
    <property type="entry name" value="FAD-bd_PCMH_sub2"/>
</dbReference>
<dbReference type="Gene3D" id="3.30.43.10">
    <property type="entry name" value="Uridine Diphospho-n-acetylenolpyruvylglucosamine Reductase, domain 2"/>
    <property type="match status" value="1"/>
</dbReference>
<evidence type="ECO:0000256" key="1">
    <source>
        <dbReference type="ARBA" id="ARBA00022827"/>
    </source>
</evidence>
<dbReference type="Gene3D" id="3.30.70.2520">
    <property type="match status" value="1"/>
</dbReference>
<evidence type="ECO:0000256" key="2">
    <source>
        <dbReference type="ARBA" id="ARBA00023002"/>
    </source>
</evidence>
<dbReference type="Proteomes" id="UP000886934">
    <property type="component" value="Unassembled WGS sequence"/>
</dbReference>
<name>A0AA37CT64_AERCA</name>
<dbReference type="RefSeq" id="WP_223924333.1">
    <property type="nucleotide sequence ID" value="NZ_BPND01000002.1"/>
</dbReference>
<dbReference type="GO" id="GO:0016020">
    <property type="term" value="C:membrane"/>
    <property type="evidence" value="ECO:0007669"/>
    <property type="project" value="InterPro"/>
</dbReference>
<gene>
    <name evidence="5" type="ORF">KAM351_02760</name>
</gene>
<dbReference type="PANTHER" id="PTHR43762:SF1">
    <property type="entry name" value="D-ARABINONO-1,4-LACTONE OXIDASE"/>
    <property type="match status" value="1"/>
</dbReference>
<dbReference type="InterPro" id="IPR036318">
    <property type="entry name" value="FAD-bd_PCMH-like_sf"/>
</dbReference>
<dbReference type="Gene3D" id="1.10.45.10">
    <property type="entry name" value="Vanillyl-alcohol Oxidase, Chain A, domain 4"/>
    <property type="match status" value="1"/>
</dbReference>
<dbReference type="Gene3D" id="3.30.465.10">
    <property type="match status" value="1"/>
</dbReference>
<organism evidence="5 6">
    <name type="scientific">Aeromonas caviae</name>
    <name type="common">Aeromonas punctata</name>
    <dbReference type="NCBI Taxonomy" id="648"/>
    <lineage>
        <taxon>Bacteria</taxon>
        <taxon>Pseudomonadati</taxon>
        <taxon>Pseudomonadota</taxon>
        <taxon>Gammaproteobacteria</taxon>
        <taxon>Aeromonadales</taxon>
        <taxon>Aeromonadaceae</taxon>
        <taxon>Aeromonas</taxon>
    </lineage>
</organism>
<dbReference type="InterPro" id="IPR010031">
    <property type="entry name" value="FAD_lactone_oxidase-like"/>
</dbReference>
<comment type="caution">
    <text evidence="5">The sequence shown here is derived from an EMBL/GenBank/DDBJ whole genome shotgun (WGS) entry which is preliminary data.</text>
</comment>
<dbReference type="InterPro" id="IPR007173">
    <property type="entry name" value="ALO_C"/>
</dbReference>
<sequence length="464" mass="51949">MTVRFQAFHSIKAIGNREVLFNWSRTNPLGALDQVWRPTTRDELQQLLREYPERKLRLIGSGLSFEPIHSVYAEGSQALLVDLHHLRGQLDKTADTVTYLAGTPLDTVYADLIAMDRMLPASPGVIGIQTLGGALSTGTHGQGLHQSALCDAVAALTVMLASGDIIRVDRTDPRFGAFVMGMGMLGILLDVTLQTLPNRIMRCTKFTTDYPFLLEHNERLNREHAFVKSWWFAWTGESHIWLVDPASEEEVARYRAGGSEPLLLEGDIDARMNATIDATLQKMAKDTKDEALAGEHFETVRRFKDASDLVGNVYQILCKGIPAPQINCEVAVPLHRMNEALETLQAWQQANPGVLHYPFILRCTGPSKAWLSAAYDQSVCWIGFLVYLAADGTFVNGSMEQMRELQQLLVPLGGIPHFGKHLAMDLYDFPTLLPRWHDFLALKGELDPHGRFENRWLADLFANR</sequence>
<evidence type="ECO:0000313" key="6">
    <source>
        <dbReference type="Proteomes" id="UP000886934"/>
    </source>
</evidence>
<dbReference type="InterPro" id="IPR006094">
    <property type="entry name" value="Oxid_FAD_bind_N"/>
</dbReference>
<dbReference type="AlphaFoldDB" id="A0AA37CT64"/>
<dbReference type="GO" id="GO:0003885">
    <property type="term" value="F:D-arabinono-1,4-lactone oxidase activity"/>
    <property type="evidence" value="ECO:0007669"/>
    <property type="project" value="InterPro"/>
</dbReference>
<keyword evidence="1" id="KW-0285">Flavoprotein</keyword>